<keyword evidence="8" id="KW-1185">Reference proteome</keyword>
<dbReference type="RefSeq" id="WP_246092820.1">
    <property type="nucleotide sequence ID" value="NZ_JBHUMR010000015.1"/>
</dbReference>
<feature type="transmembrane region" description="Helical" evidence="6">
    <location>
        <begin position="34"/>
        <end position="58"/>
    </location>
</feature>
<sequence length="280" mass="31645">MMEEPSQRTDIKVIIKRFIRRFTKEGTLDIAATLAYYFLLSLFPFLIFLFAIIPYLGIDQSQFLDLLQSYAPEALHDVVKDNVNNVFNKNGGLLSFGVIATLWPASNALNALIRALNHAYDVEETRSFIYQRLLAILFTVSMVFVIIISLGINVIGGAVFNSILHKLGFSDGFATIWHLLSLLITFVIVIIIFALLYYFCPNKKLHIKDVIVGAVVAAVSWQVVSFGFSFYIKYFGNYASTYGTLGGIIILMLWFYITALTIIVGGEINAVYRYIKYKHN</sequence>
<keyword evidence="2" id="KW-1003">Cell membrane</keyword>
<dbReference type="EMBL" id="JBHUMR010000015">
    <property type="protein sequence ID" value="MFD2618474.1"/>
    <property type="molecule type" value="Genomic_DNA"/>
</dbReference>
<dbReference type="PANTHER" id="PTHR30213:SF0">
    <property type="entry name" value="UPF0761 MEMBRANE PROTEIN YIHY"/>
    <property type="match status" value="1"/>
</dbReference>
<comment type="caution">
    <text evidence="7">The sequence shown here is derived from an EMBL/GenBank/DDBJ whole genome shotgun (WGS) entry which is preliminary data.</text>
</comment>
<feature type="transmembrane region" description="Helical" evidence="6">
    <location>
        <begin position="244"/>
        <end position="272"/>
    </location>
</feature>
<keyword evidence="4 6" id="KW-1133">Transmembrane helix</keyword>
<feature type="transmembrane region" description="Helical" evidence="6">
    <location>
        <begin position="133"/>
        <end position="156"/>
    </location>
</feature>
<feature type="transmembrane region" description="Helical" evidence="6">
    <location>
        <begin position="93"/>
        <end position="113"/>
    </location>
</feature>
<dbReference type="InterPro" id="IPR017039">
    <property type="entry name" value="Virul_fac_BrkB"/>
</dbReference>
<evidence type="ECO:0000256" key="2">
    <source>
        <dbReference type="ARBA" id="ARBA00022475"/>
    </source>
</evidence>
<comment type="subcellular location">
    <subcellularLocation>
        <location evidence="1">Cell membrane</location>
        <topology evidence="1">Multi-pass membrane protein</topology>
    </subcellularLocation>
</comment>
<evidence type="ECO:0000256" key="1">
    <source>
        <dbReference type="ARBA" id="ARBA00004651"/>
    </source>
</evidence>
<keyword evidence="3 6" id="KW-0812">Transmembrane</keyword>
<organism evidence="7 8">
    <name type="scientific">Terrilactibacillus laevilacticus</name>
    <dbReference type="NCBI Taxonomy" id="1380157"/>
    <lineage>
        <taxon>Bacteria</taxon>
        <taxon>Bacillati</taxon>
        <taxon>Bacillota</taxon>
        <taxon>Bacilli</taxon>
        <taxon>Bacillales</taxon>
        <taxon>Bacillaceae</taxon>
        <taxon>Terrilactibacillus</taxon>
    </lineage>
</organism>
<evidence type="ECO:0000256" key="6">
    <source>
        <dbReference type="SAM" id="Phobius"/>
    </source>
</evidence>
<gene>
    <name evidence="7" type="ORF">ACFSTF_14290</name>
</gene>
<evidence type="ECO:0000313" key="8">
    <source>
        <dbReference type="Proteomes" id="UP001597458"/>
    </source>
</evidence>
<dbReference type="Proteomes" id="UP001597458">
    <property type="component" value="Unassembled WGS sequence"/>
</dbReference>
<dbReference type="Pfam" id="PF03631">
    <property type="entry name" value="Virul_fac_BrkB"/>
    <property type="match status" value="1"/>
</dbReference>
<proteinExistence type="predicted"/>
<protein>
    <submittedName>
        <fullName evidence="7">YihY/virulence factor BrkB family protein</fullName>
    </submittedName>
</protein>
<evidence type="ECO:0000313" key="7">
    <source>
        <dbReference type="EMBL" id="MFD2618474.1"/>
    </source>
</evidence>
<evidence type="ECO:0000256" key="4">
    <source>
        <dbReference type="ARBA" id="ARBA00022989"/>
    </source>
</evidence>
<feature type="transmembrane region" description="Helical" evidence="6">
    <location>
        <begin position="176"/>
        <end position="198"/>
    </location>
</feature>
<dbReference type="PIRSF" id="PIRSF035875">
    <property type="entry name" value="RNase_BN"/>
    <property type="match status" value="1"/>
</dbReference>
<evidence type="ECO:0000256" key="5">
    <source>
        <dbReference type="ARBA" id="ARBA00023136"/>
    </source>
</evidence>
<dbReference type="PANTHER" id="PTHR30213">
    <property type="entry name" value="INNER MEMBRANE PROTEIN YHJD"/>
    <property type="match status" value="1"/>
</dbReference>
<accession>A0ABW5PU64</accession>
<reference evidence="8" key="1">
    <citation type="journal article" date="2019" name="Int. J. Syst. Evol. Microbiol.">
        <title>The Global Catalogue of Microorganisms (GCM) 10K type strain sequencing project: providing services to taxonomists for standard genome sequencing and annotation.</title>
        <authorList>
            <consortium name="The Broad Institute Genomics Platform"/>
            <consortium name="The Broad Institute Genome Sequencing Center for Infectious Disease"/>
            <person name="Wu L."/>
            <person name="Ma J."/>
        </authorList>
    </citation>
    <scope>NUCLEOTIDE SEQUENCE [LARGE SCALE GENOMIC DNA]</scope>
    <source>
        <strain evidence="8">TISTR 2241</strain>
    </source>
</reference>
<evidence type="ECO:0000256" key="3">
    <source>
        <dbReference type="ARBA" id="ARBA00022692"/>
    </source>
</evidence>
<keyword evidence="5 6" id="KW-0472">Membrane</keyword>
<feature type="transmembrane region" description="Helical" evidence="6">
    <location>
        <begin position="210"/>
        <end position="232"/>
    </location>
</feature>
<dbReference type="NCBIfam" id="TIGR00765">
    <property type="entry name" value="yihY_not_rbn"/>
    <property type="match status" value="1"/>
</dbReference>
<name>A0ABW5PU64_9BACI</name>